<protein>
    <submittedName>
        <fullName evidence="1">Uncharacterized protein</fullName>
    </submittedName>
</protein>
<evidence type="ECO:0000313" key="1">
    <source>
        <dbReference type="EMBL" id="CQR71042.1"/>
    </source>
</evidence>
<reference evidence="2" key="1">
    <citation type="submission" date="2015-03" db="EMBL/GenBank/DDBJ databases">
        <authorList>
            <person name="Nijsse Bart"/>
        </authorList>
    </citation>
    <scope>NUCLEOTIDE SEQUENCE [LARGE SCALE GENOMIC DNA]</scope>
</reference>
<dbReference type="AlphaFoldDB" id="A0A0U1KUF2"/>
<proteinExistence type="predicted"/>
<accession>A0A0U1KUF2</accession>
<gene>
    <name evidence="1" type="ORF">SpAn4DRAFT_2020</name>
</gene>
<dbReference type="EMBL" id="CTRP01000003">
    <property type="protein sequence ID" value="CQR71042.1"/>
    <property type="molecule type" value="Genomic_DNA"/>
</dbReference>
<dbReference type="Proteomes" id="UP000049855">
    <property type="component" value="Unassembled WGS sequence"/>
</dbReference>
<name>A0A0U1KUF2_9FIRM</name>
<keyword evidence="2" id="KW-1185">Reference proteome</keyword>
<evidence type="ECO:0000313" key="2">
    <source>
        <dbReference type="Proteomes" id="UP000049855"/>
    </source>
</evidence>
<sequence>MNLNIKEAVEKLNNKFIHSPTLYGFSLKKVQQKTAHIS</sequence>
<organism evidence="1 2">
    <name type="scientific">Sporomusa ovata</name>
    <dbReference type="NCBI Taxonomy" id="2378"/>
    <lineage>
        <taxon>Bacteria</taxon>
        <taxon>Bacillati</taxon>
        <taxon>Bacillota</taxon>
        <taxon>Negativicutes</taxon>
        <taxon>Selenomonadales</taxon>
        <taxon>Sporomusaceae</taxon>
        <taxon>Sporomusa</taxon>
    </lineage>
</organism>